<evidence type="ECO:0000256" key="4">
    <source>
        <dbReference type="ARBA" id="ARBA00022801"/>
    </source>
</evidence>
<dbReference type="SUPFAM" id="SSF49313">
    <property type="entry name" value="Cadherin-like"/>
    <property type="match status" value="1"/>
</dbReference>
<evidence type="ECO:0000313" key="10">
    <source>
        <dbReference type="EMBL" id="GFO64824.1"/>
    </source>
</evidence>
<keyword evidence="2 11" id="KW-0645">Protease</keyword>
<dbReference type="CDD" id="cd11377">
    <property type="entry name" value="Pro-peptidase_S53"/>
    <property type="match status" value="1"/>
</dbReference>
<dbReference type="PANTHER" id="PTHR14218">
    <property type="entry name" value="PROTEASE S8 TRIPEPTIDYL PEPTIDASE I CLN2"/>
    <property type="match status" value="1"/>
</dbReference>
<reference evidence="10" key="2">
    <citation type="journal article" date="2021" name="Int. J. Syst. Evol. Microbiol.">
        <title>Geomonas silvestris sp. nov., Geomonas paludis sp. nov. and Geomonas limicola sp. nov., isolated from terrestrial environments, and emended description of the genus Geomonas.</title>
        <authorList>
            <person name="Itoh H."/>
            <person name="Xu Z."/>
            <person name="Masuda Y."/>
            <person name="Ushijima N."/>
            <person name="Hayakawa C."/>
            <person name="Shiratori Y."/>
            <person name="Senoo K."/>
        </authorList>
    </citation>
    <scope>NUCLEOTIDE SEQUENCE</scope>
    <source>
        <strain evidence="10">Red736</strain>
    </source>
</reference>
<feature type="chain" id="PRO_5028032777" evidence="8">
    <location>
        <begin position="25"/>
        <end position="776"/>
    </location>
</feature>
<dbReference type="Pfam" id="PF09286">
    <property type="entry name" value="Pro-kuma_activ"/>
    <property type="match status" value="1"/>
</dbReference>
<feature type="signal peptide" evidence="8">
    <location>
        <begin position="1"/>
        <end position="24"/>
    </location>
</feature>
<evidence type="ECO:0000313" key="12">
    <source>
        <dbReference type="Proteomes" id="UP000568888"/>
    </source>
</evidence>
<dbReference type="InterPro" id="IPR015919">
    <property type="entry name" value="Cadherin-like_sf"/>
</dbReference>
<reference evidence="11" key="3">
    <citation type="submission" date="2022-04" db="EMBL/GenBank/DDBJ databases">
        <authorList>
            <person name="Liu G."/>
        </authorList>
    </citation>
    <scope>NUCLEOTIDE SEQUENCE</scope>
    <source>
        <strain evidence="11">RG22</strain>
    </source>
</reference>
<evidence type="ECO:0000256" key="8">
    <source>
        <dbReference type="SAM" id="SignalP"/>
    </source>
</evidence>
<dbReference type="SUPFAM" id="SSF54897">
    <property type="entry name" value="Protease propeptides/inhibitors"/>
    <property type="match status" value="1"/>
</dbReference>
<dbReference type="InterPro" id="IPR050819">
    <property type="entry name" value="Tripeptidyl-peptidase_I"/>
</dbReference>
<keyword evidence="6" id="KW-0106">Calcium</keyword>
<dbReference type="RefSeq" id="WP_183348297.1">
    <property type="nucleotide sequence ID" value="NZ_BLXY01000005.1"/>
</dbReference>
<evidence type="ECO:0000256" key="2">
    <source>
        <dbReference type="ARBA" id="ARBA00022670"/>
    </source>
</evidence>
<dbReference type="InterPro" id="IPR036852">
    <property type="entry name" value="Peptidase_S8/S53_dom_sf"/>
</dbReference>
<dbReference type="Proteomes" id="UP000831485">
    <property type="component" value="Chromosome"/>
</dbReference>
<evidence type="ECO:0000313" key="11">
    <source>
        <dbReference type="EMBL" id="UPU37079.1"/>
    </source>
</evidence>
<dbReference type="EMBL" id="BLXY01000005">
    <property type="protein sequence ID" value="GFO64824.1"/>
    <property type="molecule type" value="Genomic_DNA"/>
</dbReference>
<dbReference type="GO" id="GO:0006508">
    <property type="term" value="P:proteolysis"/>
    <property type="evidence" value="ECO:0007669"/>
    <property type="project" value="UniProtKB-KW"/>
</dbReference>
<keyword evidence="4" id="KW-0378">Hydrolase</keyword>
<evidence type="ECO:0000256" key="7">
    <source>
        <dbReference type="ARBA" id="ARBA00023145"/>
    </source>
</evidence>
<dbReference type="GO" id="GO:0005509">
    <property type="term" value="F:calcium ion binding"/>
    <property type="evidence" value="ECO:0007669"/>
    <property type="project" value="InterPro"/>
</dbReference>
<dbReference type="InterPro" id="IPR030400">
    <property type="entry name" value="Sedolisin_dom"/>
</dbReference>
<dbReference type="Gene3D" id="2.60.40.10">
    <property type="entry name" value="Immunoglobulins"/>
    <property type="match status" value="1"/>
</dbReference>
<dbReference type="InterPro" id="IPR015366">
    <property type="entry name" value="S53_propep"/>
</dbReference>
<dbReference type="GO" id="GO:0004252">
    <property type="term" value="F:serine-type endopeptidase activity"/>
    <property type="evidence" value="ECO:0007669"/>
    <property type="project" value="InterPro"/>
</dbReference>
<gene>
    <name evidence="10" type="ORF">GMPD_27430</name>
    <name evidence="11" type="ORF">M1B72_05055</name>
</gene>
<keyword evidence="7" id="KW-0865">Zymogen</keyword>
<protein>
    <submittedName>
        <fullName evidence="11">Protease pro-enzyme activation domain-containing protein</fullName>
    </submittedName>
</protein>
<evidence type="ECO:0000256" key="1">
    <source>
        <dbReference type="ARBA" id="ARBA00001913"/>
    </source>
</evidence>
<feature type="domain" description="Peptidase S53" evidence="9">
    <location>
        <begin position="217"/>
        <end position="596"/>
    </location>
</feature>
<evidence type="ECO:0000256" key="3">
    <source>
        <dbReference type="ARBA" id="ARBA00022723"/>
    </source>
</evidence>
<evidence type="ECO:0000256" key="5">
    <source>
        <dbReference type="ARBA" id="ARBA00022825"/>
    </source>
</evidence>
<proteinExistence type="predicted"/>
<keyword evidence="5" id="KW-0720">Serine protease</keyword>
<sequence>MRKKQCLATAVAVTLLLAAVPAFARSPRVIDDNDRVSLRGNVHPNARAEFDDGPADPNLPMERMIFTLKLSPEKHQELNKLLAEQQDPSSPNYQRWLTPDEFADRFAPPAEDVAAIKGWLTSQGFTVDEVSRGRTAINFSGNVDKVEKAFRTKIRKYKVDGKVRHANSRDPEIPRGLADVVAGVVTMHDFGHTPMNSGAQLLGEIDPLYTYSSSIHWMSPGDFAAIYNVNALYSAGYDGTGQSIAVVGRTHPTGNNWSDFRSIMGLPAKPVTVIVNGTDPGSVSTAEDNEADLDVEWAGAAAKNADVKFVISKTTATTDGVDLSAQYIVNNNLAPIMTTSFGLCEASMGTAQNEFYNNLWQQAAAQGITSFVAAGDSGAAGCSAATATSGTVQAVNGIASTPYNVAVGGTTFNDQGGGYWRSTNNSYYTSANGYIPESAWNESGTVSGGKQMWATGSGISGVYAKPSWQVAPGVTSNMRGIPDVSLNAAGHVPYLVRSKNALYTMYGTSASSPAMASIMALVLQKTGQRQGNANVRFYQMGNAQYTSAGPTVFHDSTSGNSSVPGVTGYSCTTAYDLVTGLGSVDAYALVMNWPVAVTPLDISSTNSLANGTQGVAYSATLAATGGSAPYTWSVVGGSLPAGITLSSGGVLSGTPSATGVFSFTAQVKDAANTTVTKVFSQAISATACSNQPVRIDGTTPVLFPDFSSAYLTAANGADLQLQALDFSADFLFDRDITLSLSGGNNCAYTDNSTSTGLLGKIRVSRGTVSVDKLKFK</sequence>
<comment type="cofactor">
    <cofactor evidence="1">
        <name>Ca(2+)</name>
        <dbReference type="ChEBI" id="CHEBI:29108"/>
    </cofactor>
</comment>
<evidence type="ECO:0000259" key="9">
    <source>
        <dbReference type="PROSITE" id="PS51695"/>
    </source>
</evidence>
<evidence type="ECO:0000313" key="13">
    <source>
        <dbReference type="Proteomes" id="UP000831485"/>
    </source>
</evidence>
<reference evidence="12" key="1">
    <citation type="submission" date="2020-06" db="EMBL/GenBank/DDBJ databases">
        <title>Draft genomic sequecing of Geomonas sp. Red736.</title>
        <authorList>
            <person name="Itoh H."/>
            <person name="Xu Z.X."/>
            <person name="Ushijima N."/>
            <person name="Masuda Y."/>
            <person name="Shiratori Y."/>
            <person name="Senoo K."/>
        </authorList>
    </citation>
    <scope>NUCLEOTIDE SEQUENCE [LARGE SCALE GENOMIC DNA]</scope>
    <source>
        <strain evidence="12">Red736</strain>
    </source>
</reference>
<dbReference type="SMART" id="SM00944">
    <property type="entry name" value="Pro-kuma_activ"/>
    <property type="match status" value="1"/>
</dbReference>
<dbReference type="Proteomes" id="UP000568888">
    <property type="component" value="Unassembled WGS sequence"/>
</dbReference>
<dbReference type="Gene3D" id="3.40.50.200">
    <property type="entry name" value="Peptidase S8/S53 domain"/>
    <property type="match status" value="1"/>
</dbReference>
<dbReference type="AlphaFoldDB" id="A0A6V8MYB5"/>
<keyword evidence="13" id="KW-1185">Reference proteome</keyword>
<dbReference type="Pfam" id="PF05345">
    <property type="entry name" value="He_PIG"/>
    <property type="match status" value="1"/>
</dbReference>
<dbReference type="CDD" id="cd04056">
    <property type="entry name" value="Peptidases_S53"/>
    <property type="match status" value="1"/>
</dbReference>
<dbReference type="EMBL" id="CP096574">
    <property type="protein sequence ID" value="UPU37079.1"/>
    <property type="molecule type" value="Genomic_DNA"/>
</dbReference>
<dbReference type="GO" id="GO:0016020">
    <property type="term" value="C:membrane"/>
    <property type="evidence" value="ECO:0007669"/>
    <property type="project" value="InterPro"/>
</dbReference>
<evidence type="ECO:0000256" key="6">
    <source>
        <dbReference type="ARBA" id="ARBA00022837"/>
    </source>
</evidence>
<dbReference type="SUPFAM" id="SSF52743">
    <property type="entry name" value="Subtilisin-like"/>
    <property type="match status" value="1"/>
</dbReference>
<dbReference type="GO" id="GO:0008240">
    <property type="term" value="F:tripeptidyl-peptidase activity"/>
    <property type="evidence" value="ECO:0007669"/>
    <property type="project" value="TreeGrafter"/>
</dbReference>
<keyword evidence="3" id="KW-0479">Metal-binding</keyword>
<accession>A0A6V8MYB5</accession>
<organism evidence="10 12">
    <name type="scientific">Geomonas paludis</name>
    <dbReference type="NCBI Taxonomy" id="2740185"/>
    <lineage>
        <taxon>Bacteria</taxon>
        <taxon>Pseudomonadati</taxon>
        <taxon>Thermodesulfobacteriota</taxon>
        <taxon>Desulfuromonadia</taxon>
        <taxon>Geobacterales</taxon>
        <taxon>Geobacteraceae</taxon>
        <taxon>Geomonas</taxon>
    </lineage>
</organism>
<dbReference type="PROSITE" id="PS51695">
    <property type="entry name" value="SEDOLISIN"/>
    <property type="match status" value="1"/>
</dbReference>
<name>A0A6V8MYB5_9BACT</name>
<dbReference type="PANTHER" id="PTHR14218:SF15">
    <property type="entry name" value="TRIPEPTIDYL-PEPTIDASE 1"/>
    <property type="match status" value="1"/>
</dbReference>
<keyword evidence="8" id="KW-0732">Signal</keyword>
<dbReference type="InterPro" id="IPR013783">
    <property type="entry name" value="Ig-like_fold"/>
</dbReference>